<dbReference type="AlphaFoldDB" id="A0A1Y1SEW7"/>
<evidence type="ECO:0000313" key="7">
    <source>
        <dbReference type="EMBL" id="ORE87072.1"/>
    </source>
</evidence>
<sequence>MGSQHIAAQKLQALEKELESFAYSVAHDLHAPLRAILHFSKMLERRAHDKLDTREQELLRQIPELAGKAQGMLDALLAYSRLGQPELHVEPLDMTELARSAGTRLQEQFPQANLALDIAAQLPAASGDKGLITRLLDELMTNAVQFNDQDTRKITVSFDQDEDAYCVDDNGIGMSPSGLERAGAVFCRLHAQGVYGDGLGMGLSMASKIARLHHGRLWLRSIPDQGTRVYFQLGAQHETQ</sequence>
<dbReference type="STRING" id="1317117.ATO7_08532"/>
<feature type="domain" description="Histidine kinase" evidence="6">
    <location>
        <begin position="24"/>
        <end position="237"/>
    </location>
</feature>
<dbReference type="SUPFAM" id="SSF47384">
    <property type="entry name" value="Homodimeric domain of signal transducing histidine kinase"/>
    <property type="match status" value="1"/>
</dbReference>
<dbReference type="InterPro" id="IPR003594">
    <property type="entry name" value="HATPase_dom"/>
</dbReference>
<dbReference type="InterPro" id="IPR003661">
    <property type="entry name" value="HisK_dim/P_dom"/>
</dbReference>
<dbReference type="PRINTS" id="PR00344">
    <property type="entry name" value="BCTRLSENSOR"/>
</dbReference>
<dbReference type="GO" id="GO:0000155">
    <property type="term" value="F:phosphorelay sensor kinase activity"/>
    <property type="evidence" value="ECO:0007669"/>
    <property type="project" value="InterPro"/>
</dbReference>
<dbReference type="Pfam" id="PF00512">
    <property type="entry name" value="HisKA"/>
    <property type="match status" value="1"/>
</dbReference>
<dbReference type="InterPro" id="IPR004358">
    <property type="entry name" value="Sig_transdc_His_kin-like_C"/>
</dbReference>
<evidence type="ECO:0000256" key="4">
    <source>
        <dbReference type="ARBA" id="ARBA00022679"/>
    </source>
</evidence>
<evidence type="ECO:0000256" key="5">
    <source>
        <dbReference type="ARBA" id="ARBA00022777"/>
    </source>
</evidence>
<dbReference type="InterPro" id="IPR036097">
    <property type="entry name" value="HisK_dim/P_sf"/>
</dbReference>
<dbReference type="PANTHER" id="PTHR42878:SF15">
    <property type="entry name" value="BACTERIOPHYTOCHROME"/>
    <property type="match status" value="1"/>
</dbReference>
<dbReference type="EMBL" id="AQQV01000002">
    <property type="protein sequence ID" value="ORE87072.1"/>
    <property type="molecule type" value="Genomic_DNA"/>
</dbReference>
<dbReference type="OrthoDB" id="7051794at2"/>
<dbReference type="Gene3D" id="3.30.565.10">
    <property type="entry name" value="Histidine kinase-like ATPase, C-terminal domain"/>
    <property type="match status" value="1"/>
</dbReference>
<evidence type="ECO:0000313" key="8">
    <source>
        <dbReference type="Proteomes" id="UP000192342"/>
    </source>
</evidence>
<comment type="catalytic activity">
    <reaction evidence="1">
        <text>ATP + protein L-histidine = ADP + protein N-phospho-L-histidine.</text>
        <dbReference type="EC" id="2.7.13.3"/>
    </reaction>
</comment>
<dbReference type="InterPro" id="IPR050351">
    <property type="entry name" value="BphY/WalK/GraS-like"/>
</dbReference>
<protein>
    <recommendedName>
        <fullName evidence="2">histidine kinase</fullName>
        <ecNumber evidence="2">2.7.13.3</ecNumber>
    </recommendedName>
</protein>
<gene>
    <name evidence="7" type="ORF">ATO7_08532</name>
</gene>
<keyword evidence="4" id="KW-0808">Transferase</keyword>
<dbReference type="EC" id="2.7.13.3" evidence="2"/>
<dbReference type="Gene3D" id="1.10.287.130">
    <property type="match status" value="1"/>
</dbReference>
<dbReference type="SMART" id="SM00387">
    <property type="entry name" value="HATPase_c"/>
    <property type="match status" value="1"/>
</dbReference>
<dbReference type="RefSeq" id="WP_083561790.1">
    <property type="nucleotide sequence ID" value="NZ_AQQV01000002.1"/>
</dbReference>
<keyword evidence="3" id="KW-0597">Phosphoprotein</keyword>
<dbReference type="PROSITE" id="PS50109">
    <property type="entry name" value="HIS_KIN"/>
    <property type="match status" value="1"/>
</dbReference>
<evidence type="ECO:0000256" key="3">
    <source>
        <dbReference type="ARBA" id="ARBA00022553"/>
    </source>
</evidence>
<dbReference type="Proteomes" id="UP000192342">
    <property type="component" value="Unassembled WGS sequence"/>
</dbReference>
<organism evidence="7 8">
    <name type="scientific">Oceanococcus atlanticus</name>
    <dbReference type="NCBI Taxonomy" id="1317117"/>
    <lineage>
        <taxon>Bacteria</taxon>
        <taxon>Pseudomonadati</taxon>
        <taxon>Pseudomonadota</taxon>
        <taxon>Gammaproteobacteria</taxon>
        <taxon>Chromatiales</taxon>
        <taxon>Oceanococcaceae</taxon>
        <taxon>Oceanococcus</taxon>
    </lineage>
</organism>
<dbReference type="Pfam" id="PF02518">
    <property type="entry name" value="HATPase_c"/>
    <property type="match status" value="1"/>
</dbReference>
<dbReference type="SMART" id="SM00388">
    <property type="entry name" value="HisKA"/>
    <property type="match status" value="1"/>
</dbReference>
<dbReference type="SUPFAM" id="SSF55874">
    <property type="entry name" value="ATPase domain of HSP90 chaperone/DNA topoisomerase II/histidine kinase"/>
    <property type="match status" value="1"/>
</dbReference>
<dbReference type="InterPro" id="IPR036890">
    <property type="entry name" value="HATPase_C_sf"/>
</dbReference>
<dbReference type="GO" id="GO:0000156">
    <property type="term" value="F:phosphorelay response regulator activity"/>
    <property type="evidence" value="ECO:0007669"/>
    <property type="project" value="TreeGrafter"/>
</dbReference>
<evidence type="ECO:0000256" key="1">
    <source>
        <dbReference type="ARBA" id="ARBA00000085"/>
    </source>
</evidence>
<dbReference type="InterPro" id="IPR005467">
    <property type="entry name" value="His_kinase_dom"/>
</dbReference>
<evidence type="ECO:0000256" key="2">
    <source>
        <dbReference type="ARBA" id="ARBA00012438"/>
    </source>
</evidence>
<dbReference type="GO" id="GO:0030295">
    <property type="term" value="F:protein kinase activator activity"/>
    <property type="evidence" value="ECO:0007669"/>
    <property type="project" value="TreeGrafter"/>
</dbReference>
<reference evidence="7 8" key="1">
    <citation type="submission" date="2013-04" db="EMBL/GenBank/DDBJ databases">
        <title>Oceanococcus atlanticus 22II-S10r2 Genome Sequencing.</title>
        <authorList>
            <person name="Lai Q."/>
            <person name="Li G."/>
            <person name="Shao Z."/>
        </authorList>
    </citation>
    <scope>NUCLEOTIDE SEQUENCE [LARGE SCALE GENOMIC DNA]</scope>
    <source>
        <strain evidence="7 8">22II-S10r2</strain>
    </source>
</reference>
<dbReference type="CDD" id="cd00082">
    <property type="entry name" value="HisKA"/>
    <property type="match status" value="1"/>
</dbReference>
<dbReference type="PANTHER" id="PTHR42878">
    <property type="entry name" value="TWO-COMPONENT HISTIDINE KINASE"/>
    <property type="match status" value="1"/>
</dbReference>
<dbReference type="GO" id="GO:0007234">
    <property type="term" value="P:osmosensory signaling via phosphorelay pathway"/>
    <property type="evidence" value="ECO:0007669"/>
    <property type="project" value="TreeGrafter"/>
</dbReference>
<accession>A0A1Y1SEW7</accession>
<name>A0A1Y1SEW7_9GAMM</name>
<keyword evidence="8" id="KW-1185">Reference proteome</keyword>
<comment type="caution">
    <text evidence="7">The sequence shown here is derived from an EMBL/GenBank/DDBJ whole genome shotgun (WGS) entry which is preliminary data.</text>
</comment>
<keyword evidence="5" id="KW-0418">Kinase</keyword>
<proteinExistence type="predicted"/>
<evidence type="ECO:0000259" key="6">
    <source>
        <dbReference type="PROSITE" id="PS50109"/>
    </source>
</evidence>